<feature type="region of interest" description="Disordered" evidence="1">
    <location>
        <begin position="32"/>
        <end position="61"/>
    </location>
</feature>
<accession>A0A2G9T8X2</accession>
<proteinExistence type="predicted"/>
<dbReference type="OrthoDB" id="10438279at2759"/>
<dbReference type="AlphaFoldDB" id="A0A2G9T8X2"/>
<dbReference type="Proteomes" id="UP000230423">
    <property type="component" value="Unassembled WGS sequence"/>
</dbReference>
<dbReference type="EMBL" id="KZ402842">
    <property type="protein sequence ID" value="PIO54012.1"/>
    <property type="molecule type" value="Genomic_DNA"/>
</dbReference>
<evidence type="ECO:0000256" key="1">
    <source>
        <dbReference type="SAM" id="MobiDB-lite"/>
    </source>
</evidence>
<gene>
    <name evidence="2" type="ORF">TELCIR_24634</name>
</gene>
<evidence type="ECO:0000313" key="3">
    <source>
        <dbReference type="Proteomes" id="UP000230423"/>
    </source>
</evidence>
<name>A0A2G9T8X2_TELCI</name>
<keyword evidence="3" id="KW-1185">Reference proteome</keyword>
<reference evidence="2 3" key="1">
    <citation type="submission" date="2015-09" db="EMBL/GenBank/DDBJ databases">
        <title>Draft genome of the parasitic nematode Teladorsagia circumcincta isolate WARC Sus (inbred).</title>
        <authorList>
            <person name="Mitreva M."/>
        </authorList>
    </citation>
    <scope>NUCLEOTIDE SEQUENCE [LARGE SCALE GENOMIC DNA]</scope>
    <source>
        <strain evidence="2 3">S</strain>
    </source>
</reference>
<organism evidence="2 3">
    <name type="scientific">Teladorsagia circumcincta</name>
    <name type="common">Brown stomach worm</name>
    <name type="synonym">Ostertagia circumcincta</name>
    <dbReference type="NCBI Taxonomy" id="45464"/>
    <lineage>
        <taxon>Eukaryota</taxon>
        <taxon>Metazoa</taxon>
        <taxon>Ecdysozoa</taxon>
        <taxon>Nematoda</taxon>
        <taxon>Chromadorea</taxon>
        <taxon>Rhabditida</taxon>
        <taxon>Rhabditina</taxon>
        <taxon>Rhabditomorpha</taxon>
        <taxon>Strongyloidea</taxon>
        <taxon>Trichostrongylidae</taxon>
        <taxon>Teladorsagia</taxon>
    </lineage>
</organism>
<protein>
    <submittedName>
        <fullName evidence="2">Uncharacterized protein</fullName>
    </submittedName>
</protein>
<sequence>MMFKEGRLEKFARWFGIRKSSPDINSQDMLEEEAPILRNPPPVIVRTSPNELTPASGDEQL</sequence>
<evidence type="ECO:0000313" key="2">
    <source>
        <dbReference type="EMBL" id="PIO54012.1"/>
    </source>
</evidence>